<name>A0A6C0CZ84_9ZZZZ</name>
<sequence length="106" mass="11107">MPQRNGYRSHNGRSGTARKAQFGGASPTNGIMPSVLVTTTTGETVRTSYFGGPKKGGAAPSATGFMIAKSSSQAFQPAAPAQRPNFLFNFRQNYTIGNPRSGGPLL</sequence>
<feature type="region of interest" description="Disordered" evidence="1">
    <location>
        <begin position="1"/>
        <end position="33"/>
    </location>
</feature>
<proteinExistence type="predicted"/>
<accession>A0A6C0CZ84</accession>
<evidence type="ECO:0000256" key="1">
    <source>
        <dbReference type="SAM" id="MobiDB-lite"/>
    </source>
</evidence>
<dbReference type="AlphaFoldDB" id="A0A6C0CZ84"/>
<evidence type="ECO:0000313" key="2">
    <source>
        <dbReference type="EMBL" id="QHT08989.1"/>
    </source>
</evidence>
<organism evidence="2">
    <name type="scientific">viral metagenome</name>
    <dbReference type="NCBI Taxonomy" id="1070528"/>
    <lineage>
        <taxon>unclassified sequences</taxon>
        <taxon>metagenomes</taxon>
        <taxon>organismal metagenomes</taxon>
    </lineage>
</organism>
<dbReference type="EMBL" id="MN739505">
    <property type="protein sequence ID" value="QHT08989.1"/>
    <property type="molecule type" value="Genomic_DNA"/>
</dbReference>
<protein>
    <submittedName>
        <fullName evidence="2">Uncharacterized protein</fullName>
    </submittedName>
</protein>
<reference evidence="2" key="1">
    <citation type="journal article" date="2020" name="Nature">
        <title>Giant virus diversity and host interactions through global metagenomics.</title>
        <authorList>
            <person name="Schulz F."/>
            <person name="Roux S."/>
            <person name="Paez-Espino D."/>
            <person name="Jungbluth S."/>
            <person name="Walsh D.A."/>
            <person name="Denef V.J."/>
            <person name="McMahon K.D."/>
            <person name="Konstantinidis K.T."/>
            <person name="Eloe-Fadrosh E.A."/>
            <person name="Kyrpides N.C."/>
            <person name="Woyke T."/>
        </authorList>
    </citation>
    <scope>NUCLEOTIDE SEQUENCE</scope>
    <source>
        <strain evidence="2">GVMAG-M-3300023109-53</strain>
    </source>
</reference>
<feature type="compositionally biased region" description="Polar residues" evidence="1">
    <location>
        <begin position="1"/>
        <end position="14"/>
    </location>
</feature>